<name>A0A8J2ISI9_FUSEQ</name>
<accession>A0A8J2ISI9</accession>
<evidence type="ECO:0000313" key="2">
    <source>
        <dbReference type="Proteomes" id="UP000693738"/>
    </source>
</evidence>
<evidence type="ECO:0000313" key="1">
    <source>
        <dbReference type="EMBL" id="CAG7563846.1"/>
    </source>
</evidence>
<reference evidence="1" key="1">
    <citation type="submission" date="2021-05" db="EMBL/GenBank/DDBJ databases">
        <authorList>
            <person name="Khan N."/>
        </authorList>
    </citation>
    <scope>NUCLEOTIDE SEQUENCE</scope>
</reference>
<protein>
    <submittedName>
        <fullName evidence="1">Uncharacterized protein</fullName>
    </submittedName>
</protein>
<organism evidence="1 2">
    <name type="scientific">Fusarium equiseti</name>
    <name type="common">Fusarium scirpi</name>
    <dbReference type="NCBI Taxonomy" id="61235"/>
    <lineage>
        <taxon>Eukaryota</taxon>
        <taxon>Fungi</taxon>
        <taxon>Dikarya</taxon>
        <taxon>Ascomycota</taxon>
        <taxon>Pezizomycotina</taxon>
        <taxon>Sordariomycetes</taxon>
        <taxon>Hypocreomycetidae</taxon>
        <taxon>Hypocreales</taxon>
        <taxon>Nectriaceae</taxon>
        <taxon>Fusarium</taxon>
        <taxon>Fusarium incarnatum-equiseti species complex</taxon>
    </lineage>
</organism>
<dbReference type="Proteomes" id="UP000693738">
    <property type="component" value="Unassembled WGS sequence"/>
</dbReference>
<dbReference type="EMBL" id="CAJSTJ010000162">
    <property type="protein sequence ID" value="CAG7563846.1"/>
    <property type="molecule type" value="Genomic_DNA"/>
</dbReference>
<proteinExistence type="predicted"/>
<sequence>MSGQIVLPDSSGVNLDDTVQRRQWMEKAFRALGLWDNLNGRPKFEGVERIVQDGLCELFDRQGWHKVSHPHFLMAYDEGLWRTALKFGKINSAEAPWPWEGHPYPAVAELTLGESEYQQSTEQVASAIERLDGEFQELRGSVAGMMAGVVENVRENNAEIIEVLRKDNVSKDNIINELHSDPSRRIVEIWKTCDNRTITWHLVGRTCLVFADKRVRSESGTVETSLQQLEAAWKRAHLHSQRGP</sequence>
<dbReference type="AlphaFoldDB" id="A0A8J2ISI9"/>
<gene>
    <name evidence="1" type="ORF">FEQUK3_LOCUS9554</name>
</gene>
<comment type="caution">
    <text evidence="1">The sequence shown here is derived from an EMBL/GenBank/DDBJ whole genome shotgun (WGS) entry which is preliminary data.</text>
</comment>